<reference evidence="3" key="2">
    <citation type="submission" date="2020-10" db="UniProtKB">
        <authorList>
            <consortium name="WormBaseParasite"/>
        </authorList>
    </citation>
    <scope>IDENTIFICATION</scope>
</reference>
<dbReference type="AlphaFoldDB" id="A0A7E4UXE2"/>
<dbReference type="WBParaSite" id="Pan_g13755.t1">
    <property type="protein sequence ID" value="Pan_g13755.t1"/>
    <property type="gene ID" value="Pan_g13755"/>
</dbReference>
<reference evidence="2" key="1">
    <citation type="journal article" date="2013" name="Genetics">
        <title>The draft genome and transcriptome of Panagrellus redivivus are shaped by the harsh demands of a free-living lifestyle.</title>
        <authorList>
            <person name="Srinivasan J."/>
            <person name="Dillman A.R."/>
            <person name="Macchietto M.G."/>
            <person name="Heikkinen L."/>
            <person name="Lakso M."/>
            <person name="Fracchia K.M."/>
            <person name="Antoshechkin I."/>
            <person name="Mortazavi A."/>
            <person name="Wong G."/>
            <person name="Sternberg P.W."/>
        </authorList>
    </citation>
    <scope>NUCLEOTIDE SEQUENCE [LARGE SCALE GENOMIC DNA]</scope>
    <source>
        <strain evidence="2">MT8872</strain>
    </source>
</reference>
<sequence length="105" mass="11867">MAKCQVALALIAVNLVIMATAFEAATHPPFGIAQAYEQREMSSNDQAINEDILTPYGKGLLRLANRQQAIDKRTPLTVQSRSLKQYKNCYFSPVQCVLLELRRRR</sequence>
<feature type="signal peptide" evidence="1">
    <location>
        <begin position="1"/>
        <end position="21"/>
    </location>
</feature>
<keyword evidence="2" id="KW-1185">Reference proteome</keyword>
<feature type="chain" id="PRO_5029005322" evidence="1">
    <location>
        <begin position="22"/>
        <end position="105"/>
    </location>
</feature>
<organism evidence="2 3">
    <name type="scientific">Panagrellus redivivus</name>
    <name type="common">Microworm</name>
    <dbReference type="NCBI Taxonomy" id="6233"/>
    <lineage>
        <taxon>Eukaryota</taxon>
        <taxon>Metazoa</taxon>
        <taxon>Ecdysozoa</taxon>
        <taxon>Nematoda</taxon>
        <taxon>Chromadorea</taxon>
        <taxon>Rhabditida</taxon>
        <taxon>Tylenchina</taxon>
        <taxon>Panagrolaimomorpha</taxon>
        <taxon>Panagrolaimoidea</taxon>
        <taxon>Panagrolaimidae</taxon>
        <taxon>Panagrellus</taxon>
    </lineage>
</organism>
<keyword evidence="1" id="KW-0732">Signal</keyword>
<protein>
    <submittedName>
        <fullName evidence="3">Uncharacterized protein</fullName>
    </submittedName>
</protein>
<name>A0A7E4UXE2_PANRE</name>
<accession>A0A7E4UXE2</accession>
<proteinExistence type="predicted"/>
<evidence type="ECO:0000313" key="3">
    <source>
        <dbReference type="WBParaSite" id="Pan_g13755.t1"/>
    </source>
</evidence>
<evidence type="ECO:0000256" key="1">
    <source>
        <dbReference type="SAM" id="SignalP"/>
    </source>
</evidence>
<dbReference type="Proteomes" id="UP000492821">
    <property type="component" value="Unassembled WGS sequence"/>
</dbReference>
<evidence type="ECO:0000313" key="2">
    <source>
        <dbReference type="Proteomes" id="UP000492821"/>
    </source>
</evidence>